<keyword evidence="2" id="KW-1185">Reference proteome</keyword>
<comment type="caution">
    <text evidence="1">The sequence shown here is derived from an EMBL/GenBank/DDBJ whole genome shotgun (WGS) entry which is preliminary data.</text>
</comment>
<gene>
    <name evidence="1" type="ORF">AKG39_17840</name>
</gene>
<reference evidence="2" key="1">
    <citation type="submission" date="2015-07" db="EMBL/GenBank/DDBJ databases">
        <title>Draft genome sequence of Acetobacterium bakii DSM 8293, a potential psychrophilic chemical producer through syngas fermentation.</title>
        <authorList>
            <person name="Song Y."/>
            <person name="Hwang S."/>
            <person name="Cho B.-K."/>
        </authorList>
    </citation>
    <scope>NUCLEOTIDE SEQUENCE [LARGE SCALE GENOMIC DNA]</scope>
    <source>
        <strain evidence="2">DSM 8239</strain>
    </source>
</reference>
<organism evidence="1 2">
    <name type="scientific">Acetobacterium bakii</name>
    <dbReference type="NCBI Taxonomy" id="52689"/>
    <lineage>
        <taxon>Bacteria</taxon>
        <taxon>Bacillati</taxon>
        <taxon>Bacillota</taxon>
        <taxon>Clostridia</taxon>
        <taxon>Eubacteriales</taxon>
        <taxon>Eubacteriaceae</taxon>
        <taxon>Acetobacterium</taxon>
    </lineage>
</organism>
<evidence type="ECO:0000313" key="1">
    <source>
        <dbReference type="EMBL" id="KNZ40388.1"/>
    </source>
</evidence>
<dbReference type="EMBL" id="LGYO01000063">
    <property type="protein sequence ID" value="KNZ40388.1"/>
    <property type="molecule type" value="Genomic_DNA"/>
</dbReference>
<dbReference type="RefSeq" id="WP_050741757.1">
    <property type="nucleotide sequence ID" value="NZ_LGYO01000063.1"/>
</dbReference>
<dbReference type="AlphaFoldDB" id="A0A0L6TVW5"/>
<accession>A0A0L6TVW5</accession>
<proteinExistence type="predicted"/>
<protein>
    <submittedName>
        <fullName evidence="1">Uncharacterized protein</fullName>
    </submittedName>
</protein>
<sequence>MEKYLKINKIVFNETHWPTNDRVNGILIGSLEFPSAVKYIIKGDSIIILSGNNGVLCFDLNIGQVFLNEIGEIVECYKRGG</sequence>
<dbReference type="Proteomes" id="UP000036873">
    <property type="component" value="Unassembled WGS sequence"/>
</dbReference>
<evidence type="ECO:0000313" key="2">
    <source>
        <dbReference type="Proteomes" id="UP000036873"/>
    </source>
</evidence>
<dbReference type="STRING" id="52689.AKG39_17840"/>
<name>A0A0L6TVW5_9FIRM</name>